<protein>
    <submittedName>
        <fullName evidence="1">Uncharacterized protein</fullName>
    </submittedName>
</protein>
<dbReference type="AlphaFoldDB" id="A0A9K3DBQ6"/>
<evidence type="ECO:0000313" key="1">
    <source>
        <dbReference type="EMBL" id="GIQ92177.1"/>
    </source>
</evidence>
<dbReference type="EMBL" id="BDIP01009136">
    <property type="protein sequence ID" value="GIQ92177.1"/>
    <property type="molecule type" value="Genomic_DNA"/>
</dbReference>
<name>A0A9K3DBQ6_9EUKA</name>
<accession>A0A9K3DBQ6</accession>
<sequence>LYRINKAANALPDRDVDWRSDGCAWVDIKGLLHLERAMDTML</sequence>
<organism evidence="1 2">
    <name type="scientific">Kipferlia bialata</name>
    <dbReference type="NCBI Taxonomy" id="797122"/>
    <lineage>
        <taxon>Eukaryota</taxon>
        <taxon>Metamonada</taxon>
        <taxon>Carpediemonas-like organisms</taxon>
        <taxon>Kipferlia</taxon>
    </lineage>
</organism>
<evidence type="ECO:0000313" key="2">
    <source>
        <dbReference type="Proteomes" id="UP000265618"/>
    </source>
</evidence>
<proteinExistence type="predicted"/>
<dbReference type="Proteomes" id="UP000265618">
    <property type="component" value="Unassembled WGS sequence"/>
</dbReference>
<keyword evidence="2" id="KW-1185">Reference proteome</keyword>
<gene>
    <name evidence="1" type="ORF">KIPB_015810</name>
</gene>
<reference evidence="1 2" key="1">
    <citation type="journal article" date="2018" name="PLoS ONE">
        <title>The draft genome of Kipferlia bialata reveals reductive genome evolution in fornicate parasites.</title>
        <authorList>
            <person name="Tanifuji G."/>
            <person name="Takabayashi S."/>
            <person name="Kume K."/>
            <person name="Takagi M."/>
            <person name="Nakayama T."/>
            <person name="Kamikawa R."/>
            <person name="Inagaki Y."/>
            <person name="Hashimoto T."/>
        </authorList>
    </citation>
    <scope>NUCLEOTIDE SEQUENCE [LARGE SCALE GENOMIC DNA]</scope>
    <source>
        <strain evidence="1">NY0173</strain>
    </source>
</reference>
<comment type="caution">
    <text evidence="1">The sequence shown here is derived from an EMBL/GenBank/DDBJ whole genome shotgun (WGS) entry which is preliminary data.</text>
</comment>
<feature type="non-terminal residue" evidence="1">
    <location>
        <position position="42"/>
    </location>
</feature>